<sequence length="137" mass="14249">MSRSATAFAKTRRAVARPSAALLLMAASIWVVAPLARGIGEAGVGGRWVAQLFICFASGSSQPDALPGRPGPKDDRSACALCQAFCSGSAPLAARPGQLGATPVQSFKLAWTVADRVAPTPRRRLSHRPRAPPAQFG</sequence>
<evidence type="ECO:0000313" key="2">
    <source>
        <dbReference type="Proteomes" id="UP001350748"/>
    </source>
</evidence>
<gene>
    <name evidence="1" type="ORF">V3H18_07140</name>
</gene>
<dbReference type="RefSeq" id="WP_332081293.1">
    <property type="nucleotide sequence ID" value="NZ_JAZHYN010000015.1"/>
</dbReference>
<proteinExistence type="predicted"/>
<keyword evidence="2" id="KW-1185">Reference proteome</keyword>
<protein>
    <recommendedName>
        <fullName evidence="3">DUF2946 domain-containing protein</fullName>
    </recommendedName>
</protein>
<accession>A0ABU7XGI3</accession>
<comment type="caution">
    <text evidence="1">The sequence shown here is derived from an EMBL/GenBank/DDBJ whole genome shotgun (WGS) entry which is preliminary data.</text>
</comment>
<reference evidence="1 2" key="1">
    <citation type="submission" date="2024-02" db="EMBL/GenBank/DDBJ databases">
        <authorList>
            <person name="Grouzdev D."/>
        </authorList>
    </citation>
    <scope>NUCLEOTIDE SEQUENCE [LARGE SCALE GENOMIC DNA]</scope>
    <source>
        <strain evidence="1 2">9N</strain>
    </source>
</reference>
<dbReference type="EMBL" id="JAZHYN010000015">
    <property type="protein sequence ID" value="MEF3366305.1"/>
    <property type="molecule type" value="Genomic_DNA"/>
</dbReference>
<evidence type="ECO:0008006" key="3">
    <source>
        <dbReference type="Google" id="ProtNLM"/>
    </source>
</evidence>
<organism evidence="1 2">
    <name type="scientific">Methylocystis borbori</name>
    <dbReference type="NCBI Taxonomy" id="3118750"/>
    <lineage>
        <taxon>Bacteria</taxon>
        <taxon>Pseudomonadati</taxon>
        <taxon>Pseudomonadota</taxon>
        <taxon>Alphaproteobacteria</taxon>
        <taxon>Hyphomicrobiales</taxon>
        <taxon>Methylocystaceae</taxon>
        <taxon>Methylocystis</taxon>
    </lineage>
</organism>
<name>A0ABU7XGI3_9HYPH</name>
<dbReference type="Proteomes" id="UP001350748">
    <property type="component" value="Unassembled WGS sequence"/>
</dbReference>
<evidence type="ECO:0000313" key="1">
    <source>
        <dbReference type="EMBL" id="MEF3366305.1"/>
    </source>
</evidence>